<evidence type="ECO:0000256" key="8">
    <source>
        <dbReference type="ARBA" id="ARBA00022989"/>
    </source>
</evidence>
<evidence type="ECO:0000256" key="11">
    <source>
        <dbReference type="ARBA" id="ARBA00023136"/>
    </source>
</evidence>
<dbReference type="OrthoDB" id="17725at2759"/>
<dbReference type="GO" id="GO:0006826">
    <property type="term" value="P:iron ion transport"/>
    <property type="evidence" value="ECO:0007669"/>
    <property type="project" value="TreeGrafter"/>
</dbReference>
<keyword evidence="11 14" id="KW-0472">Membrane</keyword>
<organism evidence="16 17">
    <name type="scientific">Wolfiporia cocos (strain MD-104)</name>
    <name type="common">Brown rot fungus</name>
    <dbReference type="NCBI Taxonomy" id="742152"/>
    <lineage>
        <taxon>Eukaryota</taxon>
        <taxon>Fungi</taxon>
        <taxon>Dikarya</taxon>
        <taxon>Basidiomycota</taxon>
        <taxon>Agaricomycotina</taxon>
        <taxon>Agaricomycetes</taxon>
        <taxon>Polyporales</taxon>
        <taxon>Phaeolaceae</taxon>
        <taxon>Wolfiporia</taxon>
    </lineage>
</organism>
<dbReference type="SUPFAM" id="SSF52343">
    <property type="entry name" value="Ferredoxin reductase-like, C-terminal NADP-linked domain"/>
    <property type="match status" value="1"/>
</dbReference>
<keyword evidence="9" id="KW-0560">Oxidoreductase</keyword>
<dbReference type="GO" id="GO:0006879">
    <property type="term" value="P:intracellular iron ion homeostasis"/>
    <property type="evidence" value="ECO:0007669"/>
    <property type="project" value="TreeGrafter"/>
</dbReference>
<dbReference type="AlphaFoldDB" id="A0A2H3JL06"/>
<dbReference type="PROSITE" id="PS51384">
    <property type="entry name" value="FAD_FR"/>
    <property type="match status" value="1"/>
</dbReference>
<dbReference type="Pfam" id="PF08022">
    <property type="entry name" value="FAD_binding_8"/>
    <property type="match status" value="1"/>
</dbReference>
<protein>
    <recommendedName>
        <fullName evidence="3">ferric-chelate reductase (NADPH)</fullName>
        <ecNumber evidence="3">1.16.1.9</ecNumber>
    </recommendedName>
</protein>
<evidence type="ECO:0000256" key="4">
    <source>
        <dbReference type="ARBA" id="ARBA00022448"/>
    </source>
</evidence>
<comment type="subcellular location">
    <subcellularLocation>
        <location evidence="1">Cell membrane</location>
        <topology evidence="1">Multi-pass membrane protein</topology>
    </subcellularLocation>
</comment>
<dbReference type="InterPro" id="IPR013130">
    <property type="entry name" value="Fe3_Rdtase_TM_dom"/>
</dbReference>
<dbReference type="GO" id="GO:0052851">
    <property type="term" value="F:ferric-chelate reductase (NADPH) activity"/>
    <property type="evidence" value="ECO:0007669"/>
    <property type="project" value="UniProtKB-EC"/>
</dbReference>
<keyword evidence="7" id="KW-0249">Electron transport</keyword>
<evidence type="ECO:0000313" key="16">
    <source>
        <dbReference type="EMBL" id="PCH39469.1"/>
    </source>
</evidence>
<evidence type="ECO:0000256" key="12">
    <source>
        <dbReference type="ARBA" id="ARBA00023180"/>
    </source>
</evidence>
<evidence type="ECO:0000259" key="15">
    <source>
        <dbReference type="PROSITE" id="PS51384"/>
    </source>
</evidence>
<dbReference type="EMBL" id="KB467998">
    <property type="protein sequence ID" value="PCH39469.1"/>
    <property type="molecule type" value="Genomic_DNA"/>
</dbReference>
<keyword evidence="17" id="KW-1185">Reference proteome</keyword>
<feature type="transmembrane region" description="Helical" evidence="14">
    <location>
        <begin position="89"/>
        <end position="107"/>
    </location>
</feature>
<evidence type="ECO:0000256" key="1">
    <source>
        <dbReference type="ARBA" id="ARBA00004651"/>
    </source>
</evidence>
<dbReference type="EC" id="1.16.1.9" evidence="3"/>
<keyword evidence="10" id="KW-0406">Ion transport</keyword>
<evidence type="ECO:0000256" key="2">
    <source>
        <dbReference type="ARBA" id="ARBA00006278"/>
    </source>
</evidence>
<dbReference type="PANTHER" id="PTHR32361">
    <property type="entry name" value="FERRIC/CUPRIC REDUCTASE TRANSMEMBRANE COMPONENT"/>
    <property type="match status" value="1"/>
</dbReference>
<dbReference type="InterPro" id="IPR013121">
    <property type="entry name" value="Fe_red_NAD-bd_6"/>
</dbReference>
<comment type="similarity">
    <text evidence="2">Belongs to the ferric reductase (FRE) family.</text>
</comment>
<evidence type="ECO:0000256" key="10">
    <source>
        <dbReference type="ARBA" id="ARBA00023065"/>
    </source>
</evidence>
<dbReference type="Pfam" id="PF01794">
    <property type="entry name" value="Ferric_reduct"/>
    <property type="match status" value="1"/>
</dbReference>
<gene>
    <name evidence="16" type="ORF">WOLCODRAFT_92643</name>
</gene>
<dbReference type="SUPFAM" id="SSF63380">
    <property type="entry name" value="Riboflavin synthase domain-like"/>
    <property type="match status" value="1"/>
</dbReference>
<keyword evidence="12" id="KW-0325">Glycoprotein</keyword>
<keyword evidence="5" id="KW-1003">Cell membrane</keyword>
<dbReference type="CDD" id="cd06186">
    <property type="entry name" value="NOX_Duox_like_FAD_NADP"/>
    <property type="match status" value="1"/>
</dbReference>
<keyword evidence="4" id="KW-0813">Transport</keyword>
<evidence type="ECO:0000256" key="6">
    <source>
        <dbReference type="ARBA" id="ARBA00022692"/>
    </source>
</evidence>
<evidence type="ECO:0000256" key="3">
    <source>
        <dbReference type="ARBA" id="ARBA00012668"/>
    </source>
</evidence>
<name>A0A2H3JL06_WOLCO</name>
<dbReference type="GO" id="GO:0005886">
    <property type="term" value="C:plasma membrane"/>
    <property type="evidence" value="ECO:0007669"/>
    <property type="project" value="UniProtKB-SubCell"/>
</dbReference>
<dbReference type="InterPro" id="IPR051410">
    <property type="entry name" value="Ferric/Cupric_Reductase"/>
</dbReference>
<sequence>MYGADSSEANLVFYTDVLLLCVAAVFVILALPRAVARFMSMSWTEGLVFYSSHISSTQRKPPIHVPSLSTISPQVAAILSTTIRPDYTIGKLVIFLLYFAVMLYSGLVDSNPFTNPGRAGLLAISQVPVVILFATKNNVFGTLIGKGYEKFNYLHRFVGRCVILAINTHALGFSKSCHCHPTSPSHADVHISIIWGIVALACMDILFLFSVSTFRQMFYHVFYMSHVFAAILMMVAACMHIPPAVPYALTGVGLYGLDRLVRIVQTSITTACLRPIPELSTVLVELPTINAGWRAGQHLRIKVLSSRMGWLGCAESHPFTIANVSENTNGEGLVLMCKKAGDWTSKLYELAQSRENTETGEMVRKVKVLIDSPYGGLGHANTSSFCAAMIVAGGSGITYGLATIEELLRKATMGQSHIRTIQLVWSVSDAKSLIPLLPLFGNLLYVSQATQASLHISVFYTRAVTSEDVLKSYRDLPSDITLSPGRPRLNSILDSVVSKTLDSVGIATESRNGVVVGVCGPIALGDEVSNTVRAYPKERQRAIGGIELHEEIFGR</sequence>
<dbReference type="InterPro" id="IPR017938">
    <property type="entry name" value="Riboflavin_synthase-like_b-brl"/>
</dbReference>
<comment type="catalytic activity">
    <reaction evidence="13">
        <text>2 a Fe(II)-siderophore + NADP(+) + H(+) = 2 a Fe(III)-siderophore + NADPH</text>
        <dbReference type="Rhea" id="RHEA:28795"/>
        <dbReference type="Rhea" id="RHEA-COMP:11342"/>
        <dbReference type="Rhea" id="RHEA-COMP:11344"/>
        <dbReference type="ChEBI" id="CHEBI:15378"/>
        <dbReference type="ChEBI" id="CHEBI:29033"/>
        <dbReference type="ChEBI" id="CHEBI:29034"/>
        <dbReference type="ChEBI" id="CHEBI:57783"/>
        <dbReference type="ChEBI" id="CHEBI:58349"/>
        <dbReference type="EC" id="1.16.1.9"/>
    </reaction>
</comment>
<keyword evidence="8 14" id="KW-1133">Transmembrane helix</keyword>
<evidence type="ECO:0000256" key="14">
    <source>
        <dbReference type="SAM" id="Phobius"/>
    </source>
</evidence>
<dbReference type="Gene3D" id="3.40.50.80">
    <property type="entry name" value="Nucleotide-binding domain of ferredoxin-NADP reductase (FNR) module"/>
    <property type="match status" value="1"/>
</dbReference>
<evidence type="ECO:0000256" key="13">
    <source>
        <dbReference type="ARBA" id="ARBA00048483"/>
    </source>
</evidence>
<evidence type="ECO:0000256" key="9">
    <source>
        <dbReference type="ARBA" id="ARBA00023002"/>
    </source>
</evidence>
<dbReference type="PANTHER" id="PTHR32361:SF9">
    <property type="entry name" value="FERRIC REDUCTASE TRANSMEMBRANE COMPONENT 3-RELATED"/>
    <property type="match status" value="1"/>
</dbReference>
<feature type="transmembrane region" description="Helical" evidence="14">
    <location>
        <begin position="157"/>
        <end position="173"/>
    </location>
</feature>
<dbReference type="SFLD" id="SFLDS00052">
    <property type="entry name" value="Ferric_Reductase_Domain"/>
    <property type="match status" value="1"/>
</dbReference>
<dbReference type="Proteomes" id="UP000218811">
    <property type="component" value="Unassembled WGS sequence"/>
</dbReference>
<dbReference type="InterPro" id="IPR039261">
    <property type="entry name" value="FNR_nucleotide-bd"/>
</dbReference>
<dbReference type="Pfam" id="PF08030">
    <property type="entry name" value="NAD_binding_6"/>
    <property type="match status" value="1"/>
</dbReference>
<feature type="transmembrane region" description="Helical" evidence="14">
    <location>
        <begin position="193"/>
        <end position="214"/>
    </location>
</feature>
<dbReference type="InterPro" id="IPR017927">
    <property type="entry name" value="FAD-bd_FR_type"/>
</dbReference>
<dbReference type="SFLD" id="SFLDG01168">
    <property type="entry name" value="Ferric_reductase_subgroup_(FRE"/>
    <property type="match status" value="1"/>
</dbReference>
<feature type="domain" description="FAD-binding FR-type" evidence="15">
    <location>
        <begin position="256"/>
        <end position="380"/>
    </location>
</feature>
<dbReference type="STRING" id="742152.A0A2H3JL06"/>
<feature type="transmembrane region" description="Helical" evidence="14">
    <location>
        <begin position="119"/>
        <end position="136"/>
    </location>
</feature>
<reference evidence="16 17" key="1">
    <citation type="journal article" date="2012" name="Science">
        <title>The Paleozoic origin of enzymatic lignin decomposition reconstructed from 31 fungal genomes.</title>
        <authorList>
            <person name="Floudas D."/>
            <person name="Binder M."/>
            <person name="Riley R."/>
            <person name="Barry K."/>
            <person name="Blanchette R.A."/>
            <person name="Henrissat B."/>
            <person name="Martinez A.T."/>
            <person name="Otillar R."/>
            <person name="Spatafora J.W."/>
            <person name="Yadav J.S."/>
            <person name="Aerts A."/>
            <person name="Benoit I."/>
            <person name="Boyd A."/>
            <person name="Carlson A."/>
            <person name="Copeland A."/>
            <person name="Coutinho P.M."/>
            <person name="de Vries R.P."/>
            <person name="Ferreira P."/>
            <person name="Findley K."/>
            <person name="Foster B."/>
            <person name="Gaskell J."/>
            <person name="Glotzer D."/>
            <person name="Gorecki P."/>
            <person name="Heitman J."/>
            <person name="Hesse C."/>
            <person name="Hori C."/>
            <person name="Igarashi K."/>
            <person name="Jurgens J.A."/>
            <person name="Kallen N."/>
            <person name="Kersten P."/>
            <person name="Kohler A."/>
            <person name="Kuees U."/>
            <person name="Kumar T.K.A."/>
            <person name="Kuo A."/>
            <person name="LaButti K."/>
            <person name="Larrondo L.F."/>
            <person name="Lindquist E."/>
            <person name="Ling A."/>
            <person name="Lombard V."/>
            <person name="Lucas S."/>
            <person name="Lundell T."/>
            <person name="Martin R."/>
            <person name="McLaughlin D.J."/>
            <person name="Morgenstern I."/>
            <person name="Morin E."/>
            <person name="Murat C."/>
            <person name="Nagy L.G."/>
            <person name="Nolan M."/>
            <person name="Ohm R.A."/>
            <person name="Patyshakuliyeva A."/>
            <person name="Rokas A."/>
            <person name="Ruiz-Duenas F.J."/>
            <person name="Sabat G."/>
            <person name="Salamov A."/>
            <person name="Samejima M."/>
            <person name="Schmutz J."/>
            <person name="Slot J.C."/>
            <person name="St John F."/>
            <person name="Stenlid J."/>
            <person name="Sun H."/>
            <person name="Sun S."/>
            <person name="Syed K."/>
            <person name="Tsang A."/>
            <person name="Wiebenga A."/>
            <person name="Young D."/>
            <person name="Pisabarro A."/>
            <person name="Eastwood D.C."/>
            <person name="Martin F."/>
            <person name="Cullen D."/>
            <person name="Grigoriev I.V."/>
            <person name="Hibbett D.S."/>
        </authorList>
    </citation>
    <scope>NUCLEOTIDE SEQUENCE [LARGE SCALE GENOMIC DNA]</scope>
    <source>
        <strain evidence="16 17">MD-104</strain>
    </source>
</reference>
<accession>A0A2H3JL06</accession>
<dbReference type="OMA" id="HADVHIS"/>
<proteinExistence type="inferred from homology"/>
<feature type="transmembrane region" description="Helical" evidence="14">
    <location>
        <begin position="221"/>
        <end position="242"/>
    </location>
</feature>
<dbReference type="InterPro" id="IPR013112">
    <property type="entry name" value="FAD-bd_8"/>
</dbReference>
<dbReference type="GO" id="GO:0015677">
    <property type="term" value="P:copper ion import"/>
    <property type="evidence" value="ECO:0007669"/>
    <property type="project" value="TreeGrafter"/>
</dbReference>
<evidence type="ECO:0000313" key="17">
    <source>
        <dbReference type="Proteomes" id="UP000218811"/>
    </source>
</evidence>
<evidence type="ECO:0000256" key="5">
    <source>
        <dbReference type="ARBA" id="ARBA00022475"/>
    </source>
</evidence>
<feature type="transmembrane region" description="Helical" evidence="14">
    <location>
        <begin position="12"/>
        <end position="31"/>
    </location>
</feature>
<evidence type="ECO:0000256" key="7">
    <source>
        <dbReference type="ARBA" id="ARBA00022982"/>
    </source>
</evidence>
<keyword evidence="6 14" id="KW-0812">Transmembrane</keyword>